<gene>
    <name evidence="2" type="ORF">FTOL_10092</name>
</gene>
<evidence type="ECO:0000313" key="2">
    <source>
        <dbReference type="EMBL" id="SPJ83510.1"/>
    </source>
</evidence>
<name>A0AAE8SM03_9HYPO</name>
<feature type="region of interest" description="Disordered" evidence="1">
    <location>
        <begin position="1"/>
        <end position="24"/>
    </location>
</feature>
<organism evidence="2 3">
    <name type="scientific">Fusarium torulosum</name>
    <dbReference type="NCBI Taxonomy" id="33205"/>
    <lineage>
        <taxon>Eukaryota</taxon>
        <taxon>Fungi</taxon>
        <taxon>Dikarya</taxon>
        <taxon>Ascomycota</taxon>
        <taxon>Pezizomycotina</taxon>
        <taxon>Sordariomycetes</taxon>
        <taxon>Hypocreomycetidae</taxon>
        <taxon>Hypocreales</taxon>
        <taxon>Nectriaceae</taxon>
        <taxon>Fusarium</taxon>
    </lineage>
</organism>
<sequence>MASTLRRNPNSVGNLSMSRRGNLRGYFTNPGSHVIAVDKS</sequence>
<evidence type="ECO:0000256" key="1">
    <source>
        <dbReference type="SAM" id="MobiDB-lite"/>
    </source>
</evidence>
<dbReference type="Proteomes" id="UP001187734">
    <property type="component" value="Unassembled WGS sequence"/>
</dbReference>
<protein>
    <submittedName>
        <fullName evidence="2">Uncharacterized protein</fullName>
    </submittedName>
</protein>
<feature type="compositionally biased region" description="Polar residues" evidence="1">
    <location>
        <begin position="1"/>
        <end position="19"/>
    </location>
</feature>
<evidence type="ECO:0000313" key="3">
    <source>
        <dbReference type="Proteomes" id="UP001187734"/>
    </source>
</evidence>
<dbReference type="EMBL" id="ONZP01000379">
    <property type="protein sequence ID" value="SPJ83510.1"/>
    <property type="molecule type" value="Genomic_DNA"/>
</dbReference>
<keyword evidence="3" id="KW-1185">Reference proteome</keyword>
<dbReference type="AlphaFoldDB" id="A0AAE8SM03"/>
<accession>A0AAE8SM03</accession>
<comment type="caution">
    <text evidence="2">The sequence shown here is derived from an EMBL/GenBank/DDBJ whole genome shotgun (WGS) entry which is preliminary data.</text>
</comment>
<proteinExistence type="predicted"/>
<reference evidence="2" key="1">
    <citation type="submission" date="2018-03" db="EMBL/GenBank/DDBJ databases">
        <authorList>
            <person name="Guldener U."/>
        </authorList>
    </citation>
    <scope>NUCLEOTIDE SEQUENCE</scope>
</reference>